<dbReference type="Ensembl" id="ENSSRHT00000076165.1">
    <property type="protein sequence ID" value="ENSSRHP00000074140.1"/>
    <property type="gene ID" value="ENSSRHG00000036841.1"/>
</dbReference>
<protein>
    <recommendedName>
        <fullName evidence="2">non-specific serine/threonine protein kinase</fullName>
        <ecNumber evidence="2">2.7.11.1</ecNumber>
    </recommendedName>
</protein>
<evidence type="ECO:0000313" key="12">
    <source>
        <dbReference type="Ensembl" id="ENSSRHP00000074140.1"/>
    </source>
</evidence>
<keyword evidence="6" id="KW-0418">Kinase</keyword>
<dbReference type="GO" id="GO:0043066">
    <property type="term" value="P:negative regulation of apoptotic process"/>
    <property type="evidence" value="ECO:0007669"/>
    <property type="project" value="TreeGrafter"/>
</dbReference>
<feature type="domain" description="Protein kinase" evidence="11">
    <location>
        <begin position="132"/>
        <end position="396"/>
    </location>
</feature>
<evidence type="ECO:0000256" key="5">
    <source>
        <dbReference type="ARBA" id="ARBA00022741"/>
    </source>
</evidence>
<organism evidence="12 13">
    <name type="scientific">Sinocyclocheilus rhinocerous</name>
    <dbReference type="NCBI Taxonomy" id="307959"/>
    <lineage>
        <taxon>Eukaryota</taxon>
        <taxon>Metazoa</taxon>
        <taxon>Chordata</taxon>
        <taxon>Craniata</taxon>
        <taxon>Vertebrata</taxon>
        <taxon>Euteleostomi</taxon>
        <taxon>Actinopterygii</taxon>
        <taxon>Neopterygii</taxon>
        <taxon>Teleostei</taxon>
        <taxon>Ostariophysi</taxon>
        <taxon>Cypriniformes</taxon>
        <taxon>Cyprinidae</taxon>
        <taxon>Cyprininae</taxon>
        <taxon>Sinocyclocheilus</taxon>
    </lineage>
</organism>
<evidence type="ECO:0000256" key="7">
    <source>
        <dbReference type="ARBA" id="ARBA00022840"/>
    </source>
</evidence>
<dbReference type="EC" id="2.7.11.1" evidence="2"/>
<keyword evidence="5" id="KW-0547">Nucleotide-binding</keyword>
<comment type="catalytic activity">
    <reaction evidence="8">
        <text>L-threonyl-[protein] + ATP = O-phospho-L-threonyl-[protein] + ADP + H(+)</text>
        <dbReference type="Rhea" id="RHEA:46608"/>
        <dbReference type="Rhea" id="RHEA-COMP:11060"/>
        <dbReference type="Rhea" id="RHEA-COMP:11605"/>
        <dbReference type="ChEBI" id="CHEBI:15378"/>
        <dbReference type="ChEBI" id="CHEBI:30013"/>
        <dbReference type="ChEBI" id="CHEBI:30616"/>
        <dbReference type="ChEBI" id="CHEBI:61977"/>
        <dbReference type="ChEBI" id="CHEBI:456216"/>
        <dbReference type="EC" id="2.7.11.1"/>
    </reaction>
</comment>
<sequence>LEKCNVQMCSLYVCIHFFYVDVPKTTVCAKSDSEDDAPPAVFYAESNSEDDAAQAVLYAEPNSEDDAPPAVLYAESNSEDDAPPAVFYAEPDSEDDVPPAVFYAESDSEDDAPPAVFYAEPDSEDDTPPAVFYAEPDSEDDAPPAVFYAEPDSEDDAPPAVFYAEPDSEDDAPPAVFYAESNSNVMLTSLKLQSVRQRTEFHLSQFHLLLGIFQKNEKRKFSLNFKRPMPSQCLYEFIKNYKGSIGEDLARFIMRQATSAAQTCCQRGVLHRDIKAENILINPSTLEVKLIDFGCGDFLTEAGYTSFAGTKQYCPPEYLMTSRYHGESATVWSLRILLFVILFQKTPNRRDLCKMEDYIRAKDGLSQECCNFICCCVQIGPKQRIELEKLSLHNWFMVNTFG</sequence>
<dbReference type="GO" id="GO:0005524">
    <property type="term" value="F:ATP binding"/>
    <property type="evidence" value="ECO:0007669"/>
    <property type="project" value="UniProtKB-KW"/>
</dbReference>
<dbReference type="Pfam" id="PF00069">
    <property type="entry name" value="Pkinase"/>
    <property type="match status" value="1"/>
</dbReference>
<evidence type="ECO:0000313" key="13">
    <source>
        <dbReference type="Proteomes" id="UP000472270"/>
    </source>
</evidence>
<evidence type="ECO:0000256" key="4">
    <source>
        <dbReference type="ARBA" id="ARBA00022679"/>
    </source>
</evidence>
<dbReference type="AlphaFoldDB" id="A0A673LE87"/>
<evidence type="ECO:0000256" key="8">
    <source>
        <dbReference type="ARBA" id="ARBA00047899"/>
    </source>
</evidence>
<evidence type="ECO:0000256" key="9">
    <source>
        <dbReference type="ARBA" id="ARBA00048679"/>
    </source>
</evidence>
<evidence type="ECO:0000256" key="6">
    <source>
        <dbReference type="ARBA" id="ARBA00022777"/>
    </source>
</evidence>
<keyword evidence="7" id="KW-0067">ATP-binding</keyword>
<feature type="region of interest" description="Disordered" evidence="10">
    <location>
        <begin position="104"/>
        <end position="129"/>
    </location>
</feature>
<dbReference type="GO" id="GO:0005737">
    <property type="term" value="C:cytoplasm"/>
    <property type="evidence" value="ECO:0007669"/>
    <property type="project" value="TreeGrafter"/>
</dbReference>
<dbReference type="Gene3D" id="1.10.510.10">
    <property type="entry name" value="Transferase(Phosphotransferase) domain 1"/>
    <property type="match status" value="1"/>
</dbReference>
<keyword evidence="4" id="KW-0808">Transferase</keyword>
<reference evidence="12" key="1">
    <citation type="submission" date="2025-08" db="UniProtKB">
        <authorList>
            <consortium name="Ensembl"/>
        </authorList>
    </citation>
    <scope>IDENTIFICATION</scope>
</reference>
<dbReference type="PROSITE" id="PS50011">
    <property type="entry name" value="PROTEIN_KINASE_DOM"/>
    <property type="match status" value="1"/>
</dbReference>
<comment type="catalytic activity">
    <reaction evidence="9">
        <text>L-seryl-[protein] + ATP = O-phospho-L-seryl-[protein] + ADP + H(+)</text>
        <dbReference type="Rhea" id="RHEA:17989"/>
        <dbReference type="Rhea" id="RHEA-COMP:9863"/>
        <dbReference type="Rhea" id="RHEA-COMP:11604"/>
        <dbReference type="ChEBI" id="CHEBI:15378"/>
        <dbReference type="ChEBI" id="CHEBI:29999"/>
        <dbReference type="ChEBI" id="CHEBI:30616"/>
        <dbReference type="ChEBI" id="CHEBI:83421"/>
        <dbReference type="ChEBI" id="CHEBI:456216"/>
        <dbReference type="EC" id="2.7.11.1"/>
    </reaction>
</comment>
<dbReference type="FunFam" id="1.10.510.10:FF:000392">
    <property type="entry name" value="Pim proto-oncogene, serine/threonine kinase,-related 152"/>
    <property type="match status" value="1"/>
</dbReference>
<dbReference type="InterPro" id="IPR008271">
    <property type="entry name" value="Ser/Thr_kinase_AS"/>
</dbReference>
<dbReference type="PANTHER" id="PTHR22984:SF11">
    <property type="entry name" value="AURORA KINASE-RELATED"/>
    <property type="match status" value="1"/>
</dbReference>
<proteinExistence type="inferred from homology"/>
<evidence type="ECO:0000256" key="3">
    <source>
        <dbReference type="ARBA" id="ARBA00022527"/>
    </source>
</evidence>
<keyword evidence="3" id="KW-0723">Serine/threonine-protein kinase</keyword>
<dbReference type="SMART" id="SM00220">
    <property type="entry name" value="S_TKc"/>
    <property type="match status" value="1"/>
</dbReference>
<dbReference type="PROSITE" id="PS00108">
    <property type="entry name" value="PROTEIN_KINASE_ST"/>
    <property type="match status" value="1"/>
</dbReference>
<keyword evidence="13" id="KW-1185">Reference proteome</keyword>
<dbReference type="InterPro" id="IPR011009">
    <property type="entry name" value="Kinase-like_dom_sf"/>
</dbReference>
<evidence type="ECO:0000256" key="2">
    <source>
        <dbReference type="ARBA" id="ARBA00012513"/>
    </source>
</evidence>
<dbReference type="PANTHER" id="PTHR22984">
    <property type="entry name" value="SERINE/THREONINE-PROTEIN KINASE PIM"/>
    <property type="match status" value="1"/>
</dbReference>
<evidence type="ECO:0000256" key="1">
    <source>
        <dbReference type="ARBA" id="ARBA00005505"/>
    </source>
</evidence>
<dbReference type="SUPFAM" id="SSF56112">
    <property type="entry name" value="Protein kinase-like (PK-like)"/>
    <property type="match status" value="1"/>
</dbReference>
<name>A0A673LE87_9TELE</name>
<dbReference type="GO" id="GO:0007346">
    <property type="term" value="P:regulation of mitotic cell cycle"/>
    <property type="evidence" value="ECO:0007669"/>
    <property type="project" value="TreeGrafter"/>
</dbReference>
<evidence type="ECO:0000256" key="10">
    <source>
        <dbReference type="SAM" id="MobiDB-lite"/>
    </source>
</evidence>
<reference evidence="12" key="2">
    <citation type="submission" date="2025-09" db="UniProtKB">
        <authorList>
            <consortium name="Ensembl"/>
        </authorList>
    </citation>
    <scope>IDENTIFICATION</scope>
</reference>
<evidence type="ECO:0000259" key="11">
    <source>
        <dbReference type="PROSITE" id="PS50011"/>
    </source>
</evidence>
<accession>A0A673LE87</accession>
<dbReference type="Proteomes" id="UP000472270">
    <property type="component" value="Unassembled WGS sequence"/>
</dbReference>
<dbReference type="InterPro" id="IPR000719">
    <property type="entry name" value="Prot_kinase_dom"/>
</dbReference>
<dbReference type="InterPro" id="IPR051138">
    <property type="entry name" value="PIM_Ser/Thr_kinase"/>
</dbReference>
<comment type="similarity">
    <text evidence="1">Belongs to the protein kinase superfamily. CAMK Ser/Thr protein kinase family. PIM subfamily.</text>
</comment>
<dbReference type="GO" id="GO:0004674">
    <property type="term" value="F:protein serine/threonine kinase activity"/>
    <property type="evidence" value="ECO:0007669"/>
    <property type="project" value="UniProtKB-KW"/>
</dbReference>